<sequence>MGFLSAVLKLFGFPERFILWIEECITTLSFSVCLNGSPHGFFKGARGLRQGDPMSPYLFVLVMEQGGYSLGSYFKRGLATFAGLSGLHVNPQKSHLVLSRSADGDRDTLLSILDFREGLLPLCYLGLPLLASRLSIVDCKPILLKIDSRIKGWDGIMLSFAGRVQLIKSVLTTLQVYWAMAFILPKIIIREIEKLLRSFLWKGCTSVGYAKVSWQQVCRPVNEGGLGIKDLLALNQDLMCRHLWRVITTDRSSLWVDWILHYRLWGNSLWTVSDRTGSWGWRKLVRLRVIFRPFLVYQIGSSSTFSLWHDPWHELGPLILRFPLGPRHSDTSVTALLSIVIVEGRWCWPPITNMESIEITHSLPTIHGGADRILWKGTGGSFSPAAAYDMFHPSGPKVGWSSLLVGETHDHLLFRCPFTSECLSEIRRVVRLHWPYNSWALAIRWASTRWRGKHIVNASYRTLLASLVYHLWQERNCRIFQQATRTPMDIAMIIVTEIRYLIISKQLTHSVSTRGLYRLWRTPWPVEGEASS</sequence>
<reference evidence="1" key="1">
    <citation type="submission" date="2020-06" db="EMBL/GenBank/DDBJ databases">
        <authorList>
            <person name="Li T."/>
            <person name="Hu X."/>
            <person name="Zhang T."/>
            <person name="Song X."/>
            <person name="Zhang H."/>
            <person name="Dai N."/>
            <person name="Sheng W."/>
            <person name="Hou X."/>
            <person name="Wei L."/>
        </authorList>
    </citation>
    <scope>NUCLEOTIDE SEQUENCE</scope>
    <source>
        <strain evidence="1">KEN1</strain>
        <tissue evidence="1">Leaf</tissue>
    </source>
</reference>
<proteinExistence type="predicted"/>
<dbReference type="EMBL" id="JACGWN010000007">
    <property type="protein sequence ID" value="KAL0445129.1"/>
    <property type="molecule type" value="Genomic_DNA"/>
</dbReference>
<comment type="caution">
    <text evidence="1">The sequence shown here is derived from an EMBL/GenBank/DDBJ whole genome shotgun (WGS) entry which is preliminary data.</text>
</comment>
<protein>
    <submittedName>
        <fullName evidence="1">LINE-1 retrotransposable element O protein</fullName>
    </submittedName>
</protein>
<evidence type="ECO:0000313" key="1">
    <source>
        <dbReference type="EMBL" id="KAL0445129.1"/>
    </source>
</evidence>
<dbReference type="PANTHER" id="PTHR33116:SF78">
    <property type="entry name" value="OS12G0587133 PROTEIN"/>
    <property type="match status" value="1"/>
</dbReference>
<gene>
    <name evidence="1" type="ORF">Slati_2235600</name>
</gene>
<reference evidence="1" key="2">
    <citation type="journal article" date="2024" name="Plant">
        <title>Genomic evolution and insights into agronomic trait innovations of Sesamum species.</title>
        <authorList>
            <person name="Miao H."/>
            <person name="Wang L."/>
            <person name="Qu L."/>
            <person name="Liu H."/>
            <person name="Sun Y."/>
            <person name="Le M."/>
            <person name="Wang Q."/>
            <person name="Wei S."/>
            <person name="Zheng Y."/>
            <person name="Lin W."/>
            <person name="Duan Y."/>
            <person name="Cao H."/>
            <person name="Xiong S."/>
            <person name="Wang X."/>
            <person name="Wei L."/>
            <person name="Li C."/>
            <person name="Ma Q."/>
            <person name="Ju M."/>
            <person name="Zhao R."/>
            <person name="Li G."/>
            <person name="Mu C."/>
            <person name="Tian Q."/>
            <person name="Mei H."/>
            <person name="Zhang T."/>
            <person name="Gao T."/>
            <person name="Zhang H."/>
        </authorList>
    </citation>
    <scope>NUCLEOTIDE SEQUENCE</scope>
    <source>
        <strain evidence="1">KEN1</strain>
    </source>
</reference>
<name>A0AAW2WSX2_9LAMI</name>
<organism evidence="1">
    <name type="scientific">Sesamum latifolium</name>
    <dbReference type="NCBI Taxonomy" id="2727402"/>
    <lineage>
        <taxon>Eukaryota</taxon>
        <taxon>Viridiplantae</taxon>
        <taxon>Streptophyta</taxon>
        <taxon>Embryophyta</taxon>
        <taxon>Tracheophyta</taxon>
        <taxon>Spermatophyta</taxon>
        <taxon>Magnoliopsida</taxon>
        <taxon>eudicotyledons</taxon>
        <taxon>Gunneridae</taxon>
        <taxon>Pentapetalae</taxon>
        <taxon>asterids</taxon>
        <taxon>lamiids</taxon>
        <taxon>Lamiales</taxon>
        <taxon>Pedaliaceae</taxon>
        <taxon>Sesamum</taxon>
    </lineage>
</organism>
<dbReference type="AlphaFoldDB" id="A0AAW2WSX2"/>
<dbReference type="PANTHER" id="PTHR33116">
    <property type="entry name" value="REVERSE TRANSCRIPTASE ZINC-BINDING DOMAIN-CONTAINING PROTEIN-RELATED-RELATED"/>
    <property type="match status" value="1"/>
</dbReference>
<accession>A0AAW2WSX2</accession>